<sequence length="1210" mass="120411" precursor="true">MGNQYSRSSLIIKVNRAYWAGLALLACAAGDLSAEPRSWDGGGVTDAWGNASNWSPDGVPTSTTDATLGSGITPNLIIDAKGAFVGFPVGVFDPALLRANSLTISTVNPFKIDGALFSVNEFFFSLLTLTSGDLTRQDVAGAEGDHVIDASVLLASDGLWNVSGAGKLIVSSIAESGGSRTFTKTGAGTLQSSLNVTGAKTVSQGTFKGSLNGAGMATFESGAVFDASGISNSNITLTGLNGSFLFTALKSEDGDSAQINGQIILADNLAISPQTNSAIVLMGGITDNGMNKGFLMSGSGLLQLFGPGLFSGNVSLFGEGEIQVGHNTALGAGVVRLTDSGPGNSEIPTLALLDGITFSNPINIRSSRLGVEKFSTAATNATVVSNISLEGLFAPETAFLDAANANDTLTVSGNISEAFVGSIVKKTGNGKVILSGNNSFTGGLTVEAGELVAAANAALPAGPPTVIQAGARLGLQGNQTLTKPLQLFGAGPEGLGSLRSNSGDNTWAGSIALGANASVGATAGNVLTISGPVTGAFGLSKVDEGTLRLTNSANNYTSLTIADGTLSLGSHEGIPVGVPLNVSAGGSVSLLNSTSINRTLNLNGAGNSATVAALDNEAGDNSWAGPVILQSASTMSARADSLTVTGNISGAFPLSKVGAGVLALAGSNSHGDTSIEQGVLLAQSGEALPSGRTVTVGSGATLQVGNGVTTNATASLRLNGPGSAGLGAISIAQGSGTFAGPLTLVTDTTIGAASGTTLMLAGQVSDDAVPLPLVKVGPGTLALAAANTYRGGTFANSGVLSVSSNVNLGDPAGAVTLNNGAKLLITANTTTGRTFHLNTGSVQVDAGVTLTYDGAIVNGGFLRGPGTHAISGQSANLSGVTALPGSNLTQSSIATLNNFNNSGSLISNAALIWDGGYNTGAGHVIVNSTLNLSAFENNGVVTVNNGATLSNSGNDLVSSGGSRIIVNSGGAIELNSSSLNLHGALIVNNGTISGTTNVHFGSLAKGTGSYGTVNVFDGGVYAPGNSPGLATAATVIFDNSPFSGGGPTLQIELAGTTQGTEYDHLDVSGQLSLGGTLKVALIDGFAPVAGQSFDLLDWGSLSGTFSAIQLPTLSGLAWNTSQLYTTGVLSLTAASRPGDFDLDGDVDGRDFLVWQRGGSPNPVSAGDLADWKANFGDPLPASANSTAVPEPSALVCSLVTLLGFAIRQRQ</sequence>
<dbReference type="NCBIfam" id="TIGR02601">
    <property type="entry name" value="autotrns_rpt"/>
    <property type="match status" value="2"/>
</dbReference>
<dbReference type="Pfam" id="PF12951">
    <property type="entry name" value="PATR"/>
    <property type="match status" value="4"/>
</dbReference>
<dbReference type="InterPro" id="IPR013425">
    <property type="entry name" value="Autotrns_rpt"/>
</dbReference>
<name>A0A517TXW9_9BACT</name>
<gene>
    <name evidence="3" type="ORF">I41_24170</name>
</gene>
<feature type="signal peptide" evidence="2">
    <location>
        <begin position="1"/>
        <end position="28"/>
    </location>
</feature>
<accession>A0A517TXW9</accession>
<dbReference type="EMBL" id="CP036339">
    <property type="protein sequence ID" value="QDT73228.1"/>
    <property type="molecule type" value="Genomic_DNA"/>
</dbReference>
<dbReference type="KEGG" id="llh:I41_24170"/>
<feature type="chain" id="PRO_5022074305" evidence="2">
    <location>
        <begin position="29"/>
        <end position="1210"/>
    </location>
</feature>
<keyword evidence="4" id="KW-1185">Reference proteome</keyword>
<evidence type="ECO:0000256" key="2">
    <source>
        <dbReference type="SAM" id="SignalP"/>
    </source>
</evidence>
<organism evidence="3 4">
    <name type="scientific">Lacipirellula limnantheis</name>
    <dbReference type="NCBI Taxonomy" id="2528024"/>
    <lineage>
        <taxon>Bacteria</taxon>
        <taxon>Pseudomonadati</taxon>
        <taxon>Planctomycetota</taxon>
        <taxon>Planctomycetia</taxon>
        <taxon>Pirellulales</taxon>
        <taxon>Lacipirellulaceae</taxon>
        <taxon>Lacipirellula</taxon>
    </lineage>
</organism>
<keyword evidence="1 2" id="KW-0732">Signal</keyword>
<reference evidence="3 4" key="1">
    <citation type="submission" date="2019-02" db="EMBL/GenBank/DDBJ databases">
        <title>Deep-cultivation of Planctomycetes and their phenomic and genomic characterization uncovers novel biology.</title>
        <authorList>
            <person name="Wiegand S."/>
            <person name="Jogler M."/>
            <person name="Boedeker C."/>
            <person name="Pinto D."/>
            <person name="Vollmers J."/>
            <person name="Rivas-Marin E."/>
            <person name="Kohn T."/>
            <person name="Peeters S.H."/>
            <person name="Heuer A."/>
            <person name="Rast P."/>
            <person name="Oberbeckmann S."/>
            <person name="Bunk B."/>
            <person name="Jeske O."/>
            <person name="Meyerdierks A."/>
            <person name="Storesund J.E."/>
            <person name="Kallscheuer N."/>
            <person name="Luecker S."/>
            <person name="Lage O.M."/>
            <person name="Pohl T."/>
            <person name="Merkel B.J."/>
            <person name="Hornburger P."/>
            <person name="Mueller R.-W."/>
            <person name="Bruemmer F."/>
            <person name="Labrenz M."/>
            <person name="Spormann A.M."/>
            <person name="Op den Camp H."/>
            <person name="Overmann J."/>
            <person name="Amann R."/>
            <person name="Jetten M.S.M."/>
            <person name="Mascher T."/>
            <person name="Medema M.H."/>
            <person name="Devos D.P."/>
            <person name="Kaster A.-K."/>
            <person name="Ovreas L."/>
            <person name="Rohde M."/>
            <person name="Galperin M.Y."/>
            <person name="Jogler C."/>
        </authorList>
    </citation>
    <scope>NUCLEOTIDE SEQUENCE [LARGE SCALE GENOMIC DNA]</scope>
    <source>
        <strain evidence="3 4">I41</strain>
    </source>
</reference>
<dbReference type="Proteomes" id="UP000317909">
    <property type="component" value="Chromosome"/>
</dbReference>
<dbReference type="PROSITE" id="PS51257">
    <property type="entry name" value="PROKAR_LIPOPROTEIN"/>
    <property type="match status" value="1"/>
</dbReference>
<evidence type="ECO:0000256" key="1">
    <source>
        <dbReference type="ARBA" id="ARBA00022729"/>
    </source>
</evidence>
<evidence type="ECO:0000313" key="4">
    <source>
        <dbReference type="Proteomes" id="UP000317909"/>
    </source>
</evidence>
<dbReference type="OrthoDB" id="9809583at2"/>
<dbReference type="InterPro" id="IPR011050">
    <property type="entry name" value="Pectin_lyase_fold/virulence"/>
</dbReference>
<protein>
    <submittedName>
        <fullName evidence="3">Autotransporter-associated beta strand repeat protein</fullName>
    </submittedName>
</protein>
<proteinExistence type="predicted"/>
<evidence type="ECO:0000313" key="3">
    <source>
        <dbReference type="EMBL" id="QDT73228.1"/>
    </source>
</evidence>
<dbReference type="SUPFAM" id="SSF51126">
    <property type="entry name" value="Pectin lyase-like"/>
    <property type="match status" value="1"/>
</dbReference>
<dbReference type="AlphaFoldDB" id="A0A517TXW9"/>